<dbReference type="HOGENOM" id="CLU_002706_0_0_1"/>
<dbReference type="Proteomes" id="UP000001514">
    <property type="component" value="Unassembled WGS sequence"/>
</dbReference>
<dbReference type="KEGG" id="smo:SELMODRAFT_121529"/>
<dbReference type="GO" id="GO:0009451">
    <property type="term" value="P:RNA modification"/>
    <property type="evidence" value="ECO:0007669"/>
    <property type="project" value="InterPro"/>
</dbReference>
<dbReference type="PANTHER" id="PTHR47926:SF382">
    <property type="entry name" value="PENTACOTRIPEPTIDE-REPEAT REGION OF PRORP DOMAIN-CONTAINING PROTEIN"/>
    <property type="match status" value="1"/>
</dbReference>
<feature type="non-terminal residue" evidence="2">
    <location>
        <position position="1"/>
    </location>
</feature>
<dbReference type="InParanoid" id="D8SNS0"/>
<accession>D8SNS0</accession>
<dbReference type="Gene3D" id="1.25.40.10">
    <property type="entry name" value="Tetratricopeptide repeat domain"/>
    <property type="match status" value="1"/>
</dbReference>
<protein>
    <recommendedName>
        <fullName evidence="4">Pentatricopeptide repeat-containing protein</fullName>
    </recommendedName>
</protein>
<sequence>DFVTWTMLITVYAQNGEIGEAKLGFDAMPERNELFRPEEVAFVNILNSCSHLGLLAEARLQFQSKTTAWLLRGSCVVDILGRAGRMGDAEELLKAMPFVPDEVVWASFLNSCRIHSDLERGGRAAKLRSNDPSHYLLLATTIS</sequence>
<dbReference type="Pfam" id="PF01535">
    <property type="entry name" value="PPR"/>
    <property type="match status" value="2"/>
</dbReference>
<evidence type="ECO:0000313" key="3">
    <source>
        <dbReference type="Proteomes" id="UP000001514"/>
    </source>
</evidence>
<keyword evidence="1" id="KW-0677">Repeat</keyword>
<dbReference type="PANTHER" id="PTHR47926">
    <property type="entry name" value="PENTATRICOPEPTIDE REPEAT-CONTAINING PROTEIN"/>
    <property type="match status" value="1"/>
</dbReference>
<dbReference type="Gramene" id="EFJ13840">
    <property type="protein sequence ID" value="EFJ13840"/>
    <property type="gene ID" value="SELMODRAFT_121529"/>
</dbReference>
<dbReference type="eggNOG" id="KOG4197">
    <property type="taxonomic scope" value="Eukaryota"/>
</dbReference>
<evidence type="ECO:0008006" key="4">
    <source>
        <dbReference type="Google" id="ProtNLM"/>
    </source>
</evidence>
<keyword evidence="3" id="KW-1185">Reference proteome</keyword>
<dbReference type="InterPro" id="IPR046960">
    <property type="entry name" value="PPR_At4g14850-like_plant"/>
</dbReference>
<dbReference type="InterPro" id="IPR002885">
    <property type="entry name" value="PPR_rpt"/>
</dbReference>
<dbReference type="EMBL" id="GL377630">
    <property type="protein sequence ID" value="EFJ13840.1"/>
    <property type="molecule type" value="Genomic_DNA"/>
</dbReference>
<reference evidence="2 3" key="1">
    <citation type="journal article" date="2011" name="Science">
        <title>The Selaginella genome identifies genetic changes associated with the evolution of vascular plants.</title>
        <authorList>
            <person name="Banks J.A."/>
            <person name="Nishiyama T."/>
            <person name="Hasebe M."/>
            <person name="Bowman J.L."/>
            <person name="Gribskov M."/>
            <person name="dePamphilis C."/>
            <person name="Albert V.A."/>
            <person name="Aono N."/>
            <person name="Aoyama T."/>
            <person name="Ambrose B.A."/>
            <person name="Ashton N.W."/>
            <person name="Axtell M.J."/>
            <person name="Barker E."/>
            <person name="Barker M.S."/>
            <person name="Bennetzen J.L."/>
            <person name="Bonawitz N.D."/>
            <person name="Chapple C."/>
            <person name="Cheng C."/>
            <person name="Correa L.G."/>
            <person name="Dacre M."/>
            <person name="DeBarry J."/>
            <person name="Dreyer I."/>
            <person name="Elias M."/>
            <person name="Engstrom E.M."/>
            <person name="Estelle M."/>
            <person name="Feng L."/>
            <person name="Finet C."/>
            <person name="Floyd S.K."/>
            <person name="Frommer W.B."/>
            <person name="Fujita T."/>
            <person name="Gramzow L."/>
            <person name="Gutensohn M."/>
            <person name="Harholt J."/>
            <person name="Hattori M."/>
            <person name="Heyl A."/>
            <person name="Hirai T."/>
            <person name="Hiwatashi Y."/>
            <person name="Ishikawa M."/>
            <person name="Iwata M."/>
            <person name="Karol K.G."/>
            <person name="Koehler B."/>
            <person name="Kolukisaoglu U."/>
            <person name="Kubo M."/>
            <person name="Kurata T."/>
            <person name="Lalonde S."/>
            <person name="Li K."/>
            <person name="Li Y."/>
            <person name="Litt A."/>
            <person name="Lyons E."/>
            <person name="Manning G."/>
            <person name="Maruyama T."/>
            <person name="Michael T.P."/>
            <person name="Mikami K."/>
            <person name="Miyazaki S."/>
            <person name="Morinaga S."/>
            <person name="Murata T."/>
            <person name="Mueller-Roeber B."/>
            <person name="Nelson D.R."/>
            <person name="Obara M."/>
            <person name="Oguri Y."/>
            <person name="Olmstead R.G."/>
            <person name="Onodera N."/>
            <person name="Petersen B.L."/>
            <person name="Pils B."/>
            <person name="Prigge M."/>
            <person name="Rensing S.A."/>
            <person name="Riano-Pachon D.M."/>
            <person name="Roberts A.W."/>
            <person name="Sato Y."/>
            <person name="Scheller H.V."/>
            <person name="Schulz B."/>
            <person name="Schulz C."/>
            <person name="Shakirov E.V."/>
            <person name="Shibagaki N."/>
            <person name="Shinohara N."/>
            <person name="Shippen D.E."/>
            <person name="Soerensen I."/>
            <person name="Sotooka R."/>
            <person name="Sugimoto N."/>
            <person name="Sugita M."/>
            <person name="Sumikawa N."/>
            <person name="Tanurdzic M."/>
            <person name="Theissen G."/>
            <person name="Ulvskov P."/>
            <person name="Wakazuki S."/>
            <person name="Weng J.K."/>
            <person name="Willats W.W."/>
            <person name="Wipf D."/>
            <person name="Wolf P.G."/>
            <person name="Yang L."/>
            <person name="Zimmer A.D."/>
            <person name="Zhu Q."/>
            <person name="Mitros T."/>
            <person name="Hellsten U."/>
            <person name="Loque D."/>
            <person name="Otillar R."/>
            <person name="Salamov A."/>
            <person name="Schmutz J."/>
            <person name="Shapiro H."/>
            <person name="Lindquist E."/>
            <person name="Lucas S."/>
            <person name="Rokhsar D."/>
            <person name="Grigoriev I.V."/>
        </authorList>
    </citation>
    <scope>NUCLEOTIDE SEQUENCE [LARGE SCALE GENOMIC DNA]</scope>
</reference>
<evidence type="ECO:0000256" key="1">
    <source>
        <dbReference type="ARBA" id="ARBA00022737"/>
    </source>
</evidence>
<dbReference type="AlphaFoldDB" id="D8SNS0"/>
<gene>
    <name evidence="2" type="ORF">SELMODRAFT_121529</name>
</gene>
<name>D8SNS0_SELML</name>
<dbReference type="GO" id="GO:0003723">
    <property type="term" value="F:RNA binding"/>
    <property type="evidence" value="ECO:0007669"/>
    <property type="project" value="InterPro"/>
</dbReference>
<dbReference type="InterPro" id="IPR011990">
    <property type="entry name" value="TPR-like_helical_dom_sf"/>
</dbReference>
<proteinExistence type="predicted"/>
<evidence type="ECO:0000313" key="2">
    <source>
        <dbReference type="EMBL" id="EFJ13840.1"/>
    </source>
</evidence>
<organism evidence="3">
    <name type="scientific">Selaginella moellendorffii</name>
    <name type="common">Spikemoss</name>
    <dbReference type="NCBI Taxonomy" id="88036"/>
    <lineage>
        <taxon>Eukaryota</taxon>
        <taxon>Viridiplantae</taxon>
        <taxon>Streptophyta</taxon>
        <taxon>Embryophyta</taxon>
        <taxon>Tracheophyta</taxon>
        <taxon>Lycopodiopsida</taxon>
        <taxon>Selaginellales</taxon>
        <taxon>Selaginellaceae</taxon>
        <taxon>Selaginella</taxon>
    </lineage>
</organism>